<sequence>MAMKTLSGSCSSDLSSLFRGAFYTIRVETPMLLATEKKEAKSVLNLFLMQSGLNKAVPARTINKSDYFTDHLISRLRSCRFSWEDDQSKMREFEMESDGKN</sequence>
<protein>
    <submittedName>
        <fullName evidence="1">Uncharacterized protein</fullName>
    </submittedName>
</protein>
<keyword evidence="2" id="KW-1185">Reference proteome</keyword>
<name>A0ACC0YPK6_9ROSI</name>
<gene>
    <name evidence="1" type="ORF">Pint_26827</name>
</gene>
<dbReference type="Proteomes" id="UP001163603">
    <property type="component" value="Chromosome 5"/>
</dbReference>
<accession>A0ACC0YPK6</accession>
<evidence type="ECO:0000313" key="2">
    <source>
        <dbReference type="Proteomes" id="UP001163603"/>
    </source>
</evidence>
<dbReference type="EMBL" id="CM047740">
    <property type="protein sequence ID" value="KAJ0040130.1"/>
    <property type="molecule type" value="Genomic_DNA"/>
</dbReference>
<organism evidence="1 2">
    <name type="scientific">Pistacia integerrima</name>
    <dbReference type="NCBI Taxonomy" id="434235"/>
    <lineage>
        <taxon>Eukaryota</taxon>
        <taxon>Viridiplantae</taxon>
        <taxon>Streptophyta</taxon>
        <taxon>Embryophyta</taxon>
        <taxon>Tracheophyta</taxon>
        <taxon>Spermatophyta</taxon>
        <taxon>Magnoliopsida</taxon>
        <taxon>eudicotyledons</taxon>
        <taxon>Gunneridae</taxon>
        <taxon>Pentapetalae</taxon>
        <taxon>rosids</taxon>
        <taxon>malvids</taxon>
        <taxon>Sapindales</taxon>
        <taxon>Anacardiaceae</taxon>
        <taxon>Pistacia</taxon>
    </lineage>
</organism>
<proteinExistence type="predicted"/>
<comment type="caution">
    <text evidence="1">The sequence shown here is derived from an EMBL/GenBank/DDBJ whole genome shotgun (WGS) entry which is preliminary data.</text>
</comment>
<evidence type="ECO:0000313" key="1">
    <source>
        <dbReference type="EMBL" id="KAJ0040130.1"/>
    </source>
</evidence>
<reference evidence="2" key="1">
    <citation type="journal article" date="2023" name="G3 (Bethesda)">
        <title>Genome assembly and association tests identify interacting loci associated with vigor, precocity, and sex in interspecific pistachio rootstocks.</title>
        <authorList>
            <person name="Palmer W."/>
            <person name="Jacygrad E."/>
            <person name="Sagayaradj S."/>
            <person name="Cavanaugh K."/>
            <person name="Han R."/>
            <person name="Bertier L."/>
            <person name="Beede B."/>
            <person name="Kafkas S."/>
            <person name="Golino D."/>
            <person name="Preece J."/>
            <person name="Michelmore R."/>
        </authorList>
    </citation>
    <scope>NUCLEOTIDE SEQUENCE [LARGE SCALE GENOMIC DNA]</scope>
</reference>